<dbReference type="Proteomes" id="UP001501414">
    <property type="component" value="Unassembled WGS sequence"/>
</dbReference>
<dbReference type="PROSITE" id="PS00211">
    <property type="entry name" value="ABC_TRANSPORTER_1"/>
    <property type="match status" value="1"/>
</dbReference>
<dbReference type="Pfam" id="PF00664">
    <property type="entry name" value="ABC_membrane"/>
    <property type="match status" value="1"/>
</dbReference>
<protein>
    <submittedName>
        <fullName evidence="11">ABC transporter ATP-binding protein</fullName>
    </submittedName>
</protein>
<comment type="subcellular location">
    <subcellularLocation>
        <location evidence="1">Cell membrane</location>
        <topology evidence="1">Multi-pass membrane protein</topology>
    </subcellularLocation>
</comment>
<evidence type="ECO:0000259" key="10">
    <source>
        <dbReference type="PROSITE" id="PS50929"/>
    </source>
</evidence>
<dbReference type="PANTHER" id="PTHR43394">
    <property type="entry name" value="ATP-DEPENDENT PERMEASE MDL1, MITOCHONDRIAL"/>
    <property type="match status" value="1"/>
</dbReference>
<dbReference type="InterPro" id="IPR036640">
    <property type="entry name" value="ABC1_TM_sf"/>
</dbReference>
<keyword evidence="2 8" id="KW-0812">Transmembrane</keyword>
<dbReference type="SUPFAM" id="SSF90123">
    <property type="entry name" value="ABC transporter transmembrane region"/>
    <property type="match status" value="1"/>
</dbReference>
<feature type="transmembrane region" description="Helical" evidence="8">
    <location>
        <begin position="70"/>
        <end position="92"/>
    </location>
</feature>
<feature type="domain" description="ABC transporter" evidence="9">
    <location>
        <begin position="351"/>
        <end position="585"/>
    </location>
</feature>
<evidence type="ECO:0000256" key="1">
    <source>
        <dbReference type="ARBA" id="ARBA00004651"/>
    </source>
</evidence>
<dbReference type="InterPro" id="IPR011527">
    <property type="entry name" value="ABC1_TM_dom"/>
</dbReference>
<dbReference type="GO" id="GO:0005524">
    <property type="term" value="F:ATP binding"/>
    <property type="evidence" value="ECO:0007669"/>
    <property type="project" value="UniProtKB-KW"/>
</dbReference>
<dbReference type="InterPro" id="IPR039421">
    <property type="entry name" value="Type_1_exporter"/>
</dbReference>
<accession>A0ABP4IJR4</accession>
<dbReference type="RefSeq" id="WP_344022674.1">
    <property type="nucleotide sequence ID" value="NZ_BAAAJK010000010.1"/>
</dbReference>
<dbReference type="Gene3D" id="1.20.1560.10">
    <property type="entry name" value="ABC transporter type 1, transmembrane domain"/>
    <property type="match status" value="1"/>
</dbReference>
<dbReference type="Gene3D" id="3.40.50.300">
    <property type="entry name" value="P-loop containing nucleotide triphosphate hydrolases"/>
    <property type="match status" value="1"/>
</dbReference>
<comment type="caution">
    <text evidence="11">The sequence shown here is derived from an EMBL/GenBank/DDBJ whole genome shotgun (WGS) entry which is preliminary data.</text>
</comment>
<evidence type="ECO:0000256" key="5">
    <source>
        <dbReference type="ARBA" id="ARBA00022989"/>
    </source>
</evidence>
<dbReference type="EMBL" id="BAAAJK010000010">
    <property type="protein sequence ID" value="GAA1389969.1"/>
    <property type="molecule type" value="Genomic_DNA"/>
</dbReference>
<dbReference type="PROSITE" id="PS50929">
    <property type="entry name" value="ABC_TM1F"/>
    <property type="match status" value="1"/>
</dbReference>
<dbReference type="InterPro" id="IPR017871">
    <property type="entry name" value="ABC_transporter-like_CS"/>
</dbReference>
<dbReference type="PANTHER" id="PTHR43394:SF1">
    <property type="entry name" value="ATP-BINDING CASSETTE SUB-FAMILY B MEMBER 10, MITOCHONDRIAL"/>
    <property type="match status" value="1"/>
</dbReference>
<evidence type="ECO:0000256" key="2">
    <source>
        <dbReference type="ARBA" id="ARBA00022692"/>
    </source>
</evidence>
<dbReference type="InterPro" id="IPR003439">
    <property type="entry name" value="ABC_transporter-like_ATP-bd"/>
</dbReference>
<sequence length="642" mass="67153">MIATLWRFRALLAGHRMRLAGGGALTVVAAGLALLLPWPLAVVVDSVLGGAGVPDLLEPLTRVVGTGPGLVWACALALCLAAAAGAAATYGAERVLAGVGERMLADLRQRLFAHLHALGLRYHEGQRIGDLGNRLTADTSTVQTLLVAVLSVLLPNATLLVGIVAVTLVVDPAFALLSLAVGPTLYVVLVHYRKIIKSWAAVARAAEGRVAAHAAESLGAIRLVKTFAGEDRSQARFRGYGRERMVAGLARVDHAARLPAVVEVLVHAGRAVVLLAGSLRVLDGSMDLGVLLVFLTYNERLYQPVRQLAKLQTTISKGQASADRVCEVLDTAPEIVDAPGARPLPPLRGHVELRDVRFGYDPARPVLDGVSIVARPGETVALAGPTGAGKSTIGGLLLRLHDVQSGAVLLDGHDVRAVTVRSLRDQVSVVPQEPVLMAGTILDNIGYGAPSASRAQLVAAARAAHVDEFVERLPDGWDTVLTERGSTLSGGQRQRIAIARALVRDTPVVLLDEPTSGLDAVSESLVMAGLERLTAGRTVIVVAHRLSTLQSADRIHVLDRGRIVQSGTHAELVAADGLFRDMHRLLTDAPADPPAPGDPTGRPVPGDPAGCPAPGDPAGRPAAVDPATVWLTPGRTAGRRIA</sequence>
<dbReference type="InterPro" id="IPR027417">
    <property type="entry name" value="P-loop_NTPase"/>
</dbReference>
<keyword evidence="3" id="KW-0547">Nucleotide-binding</keyword>
<dbReference type="SMART" id="SM00382">
    <property type="entry name" value="AAA"/>
    <property type="match status" value="1"/>
</dbReference>
<dbReference type="Pfam" id="PF00005">
    <property type="entry name" value="ABC_tran"/>
    <property type="match status" value="1"/>
</dbReference>
<feature type="compositionally biased region" description="Low complexity" evidence="7">
    <location>
        <begin position="598"/>
        <end position="627"/>
    </location>
</feature>
<evidence type="ECO:0000256" key="4">
    <source>
        <dbReference type="ARBA" id="ARBA00022840"/>
    </source>
</evidence>
<feature type="domain" description="ABC transmembrane type-1" evidence="10">
    <location>
        <begin position="20"/>
        <end position="317"/>
    </location>
</feature>
<evidence type="ECO:0000256" key="3">
    <source>
        <dbReference type="ARBA" id="ARBA00022741"/>
    </source>
</evidence>
<name>A0ABP4IJR4_9PSEU</name>
<dbReference type="PROSITE" id="PS50893">
    <property type="entry name" value="ABC_TRANSPORTER_2"/>
    <property type="match status" value="1"/>
</dbReference>
<evidence type="ECO:0000256" key="6">
    <source>
        <dbReference type="ARBA" id="ARBA00023136"/>
    </source>
</evidence>
<organism evidence="11 12">
    <name type="scientific">Pseudonocardia kongjuensis</name>
    <dbReference type="NCBI Taxonomy" id="102227"/>
    <lineage>
        <taxon>Bacteria</taxon>
        <taxon>Bacillati</taxon>
        <taxon>Actinomycetota</taxon>
        <taxon>Actinomycetes</taxon>
        <taxon>Pseudonocardiales</taxon>
        <taxon>Pseudonocardiaceae</taxon>
        <taxon>Pseudonocardia</taxon>
    </lineage>
</organism>
<feature type="transmembrane region" description="Helical" evidence="8">
    <location>
        <begin position="144"/>
        <end position="167"/>
    </location>
</feature>
<dbReference type="InterPro" id="IPR003593">
    <property type="entry name" value="AAA+_ATPase"/>
</dbReference>
<reference evidence="12" key="1">
    <citation type="journal article" date="2019" name="Int. J. Syst. Evol. Microbiol.">
        <title>The Global Catalogue of Microorganisms (GCM) 10K type strain sequencing project: providing services to taxonomists for standard genome sequencing and annotation.</title>
        <authorList>
            <consortium name="The Broad Institute Genomics Platform"/>
            <consortium name="The Broad Institute Genome Sequencing Center for Infectious Disease"/>
            <person name="Wu L."/>
            <person name="Ma J."/>
        </authorList>
    </citation>
    <scope>NUCLEOTIDE SEQUENCE [LARGE SCALE GENOMIC DNA]</scope>
    <source>
        <strain evidence="12">JCM 11896</strain>
    </source>
</reference>
<gene>
    <name evidence="11" type="ORF">GCM10009613_29820</name>
</gene>
<keyword evidence="12" id="KW-1185">Reference proteome</keyword>
<feature type="transmembrane region" description="Helical" evidence="8">
    <location>
        <begin position="173"/>
        <end position="192"/>
    </location>
</feature>
<evidence type="ECO:0000256" key="7">
    <source>
        <dbReference type="SAM" id="MobiDB-lite"/>
    </source>
</evidence>
<proteinExistence type="predicted"/>
<dbReference type="SUPFAM" id="SSF52540">
    <property type="entry name" value="P-loop containing nucleoside triphosphate hydrolases"/>
    <property type="match status" value="1"/>
</dbReference>
<keyword evidence="6 8" id="KW-0472">Membrane</keyword>
<keyword evidence="5 8" id="KW-1133">Transmembrane helix</keyword>
<keyword evidence="4 11" id="KW-0067">ATP-binding</keyword>
<feature type="region of interest" description="Disordered" evidence="7">
    <location>
        <begin position="587"/>
        <end position="642"/>
    </location>
</feature>
<evidence type="ECO:0000259" key="9">
    <source>
        <dbReference type="PROSITE" id="PS50893"/>
    </source>
</evidence>
<evidence type="ECO:0000313" key="11">
    <source>
        <dbReference type="EMBL" id="GAA1389969.1"/>
    </source>
</evidence>
<evidence type="ECO:0000313" key="12">
    <source>
        <dbReference type="Proteomes" id="UP001501414"/>
    </source>
</evidence>
<evidence type="ECO:0000256" key="8">
    <source>
        <dbReference type="SAM" id="Phobius"/>
    </source>
</evidence>